<evidence type="ECO:0000256" key="4">
    <source>
        <dbReference type="ARBA" id="ARBA00022833"/>
    </source>
</evidence>
<dbReference type="PANTHER" id="PTHR11804:SF84">
    <property type="entry name" value="SACCHAROLYSIN"/>
    <property type="match status" value="1"/>
</dbReference>
<dbReference type="EC" id="3.4.24.-" evidence="6"/>
<accession>A0A4P6MLU3</accession>
<protein>
    <recommendedName>
        <fullName evidence="6">Oligopeptidase F</fullName>
        <ecNumber evidence="6">3.4.24.-</ecNumber>
    </recommendedName>
</protein>
<proteinExistence type="inferred from homology"/>
<dbReference type="Gene3D" id="1.20.140.70">
    <property type="entry name" value="Oligopeptidase f, N-terminal domain"/>
    <property type="match status" value="1"/>
</dbReference>
<evidence type="ECO:0000256" key="1">
    <source>
        <dbReference type="ARBA" id="ARBA00022670"/>
    </source>
</evidence>
<dbReference type="InterPro" id="IPR042088">
    <property type="entry name" value="OligoPept_F_C"/>
</dbReference>
<reference evidence="8 9" key="1">
    <citation type="submission" date="2019-01" db="EMBL/GenBank/DDBJ databases">
        <title>Complete sequence and annotation of the Mycoplasma phocirhinis strain 852T genome.</title>
        <authorList>
            <person name="Frasca S.Jr."/>
            <person name="Kutish G.F."/>
            <person name="Castellanos Gell J."/>
            <person name="Michaels D.L."/>
            <person name="Brown D.R."/>
        </authorList>
    </citation>
    <scope>NUCLEOTIDE SEQUENCE [LARGE SCALE GENOMIC DNA]</scope>
    <source>
        <strain evidence="8 9">852</strain>
    </source>
</reference>
<dbReference type="Gene3D" id="1.10.1370.20">
    <property type="entry name" value="Oligoendopeptidase f, C-terminal domain"/>
    <property type="match status" value="1"/>
</dbReference>
<dbReference type="Pfam" id="PF01432">
    <property type="entry name" value="Peptidase_M3"/>
    <property type="match status" value="1"/>
</dbReference>
<evidence type="ECO:0000313" key="8">
    <source>
        <dbReference type="EMBL" id="QBF34438.1"/>
    </source>
</evidence>
<dbReference type="CDD" id="cd09608">
    <property type="entry name" value="M3B_PepF"/>
    <property type="match status" value="1"/>
</dbReference>
<dbReference type="EMBL" id="CP034841">
    <property type="protein sequence ID" value="QBF34438.1"/>
    <property type="molecule type" value="Genomic_DNA"/>
</dbReference>
<evidence type="ECO:0000256" key="5">
    <source>
        <dbReference type="ARBA" id="ARBA00023049"/>
    </source>
</evidence>
<keyword evidence="9" id="KW-1185">Reference proteome</keyword>
<feature type="domain" description="Peptidase M3A/M3B catalytic" evidence="7">
    <location>
        <begin position="201"/>
        <end position="584"/>
    </location>
</feature>
<dbReference type="AlphaFoldDB" id="A0A4P6MLU3"/>
<keyword evidence="1 6" id="KW-0645">Protease</keyword>
<evidence type="ECO:0000256" key="2">
    <source>
        <dbReference type="ARBA" id="ARBA00022723"/>
    </source>
</evidence>
<dbReference type="PANTHER" id="PTHR11804">
    <property type="entry name" value="PROTEASE M3 THIMET OLIGOPEPTIDASE-RELATED"/>
    <property type="match status" value="1"/>
</dbReference>
<evidence type="ECO:0000256" key="6">
    <source>
        <dbReference type="RuleBase" id="RU368091"/>
    </source>
</evidence>
<dbReference type="RefSeq" id="WP_130429216.1">
    <property type="nucleotide sequence ID" value="NZ_CP034841.1"/>
</dbReference>
<organism evidence="8 9">
    <name type="scientific">Mycoplasmopsis phocirhinis</name>
    <dbReference type="NCBI Taxonomy" id="142650"/>
    <lineage>
        <taxon>Bacteria</taxon>
        <taxon>Bacillati</taxon>
        <taxon>Mycoplasmatota</taxon>
        <taxon>Mycoplasmoidales</taxon>
        <taxon>Metamycoplasmataceae</taxon>
        <taxon>Mycoplasmopsis</taxon>
    </lineage>
</organism>
<keyword evidence="4 6" id="KW-0862">Zinc</keyword>
<dbReference type="InterPro" id="IPR045090">
    <property type="entry name" value="Pept_M3A_M3B"/>
</dbReference>
<dbReference type="GO" id="GO:0004222">
    <property type="term" value="F:metalloendopeptidase activity"/>
    <property type="evidence" value="ECO:0007669"/>
    <property type="project" value="UniProtKB-UniRule"/>
</dbReference>
<evidence type="ECO:0000259" key="7">
    <source>
        <dbReference type="Pfam" id="PF01432"/>
    </source>
</evidence>
<dbReference type="GO" id="GO:0046872">
    <property type="term" value="F:metal ion binding"/>
    <property type="evidence" value="ECO:0007669"/>
    <property type="project" value="UniProtKB-UniRule"/>
</dbReference>
<keyword evidence="3 6" id="KW-0378">Hydrolase</keyword>
<evidence type="ECO:0000256" key="3">
    <source>
        <dbReference type="ARBA" id="ARBA00022801"/>
    </source>
</evidence>
<dbReference type="GO" id="GO:0006508">
    <property type="term" value="P:proteolysis"/>
    <property type="evidence" value="ECO:0007669"/>
    <property type="project" value="UniProtKB-KW"/>
</dbReference>
<keyword evidence="5 6" id="KW-0482">Metalloprotease</keyword>
<dbReference type="SUPFAM" id="SSF55486">
    <property type="entry name" value="Metalloproteases ('zincins'), catalytic domain"/>
    <property type="match status" value="1"/>
</dbReference>
<name>A0A4P6MLU3_9BACT</name>
<comment type="cofactor">
    <cofactor evidence="6">
        <name>Zn(2+)</name>
        <dbReference type="ChEBI" id="CHEBI:29105"/>
    </cofactor>
    <text evidence="6">Binds 1 zinc ion.</text>
</comment>
<dbReference type="Proteomes" id="UP000289326">
    <property type="component" value="Chromosome"/>
</dbReference>
<dbReference type="InterPro" id="IPR001567">
    <property type="entry name" value="Pept_M3A_M3B_dom"/>
</dbReference>
<dbReference type="NCBIfam" id="TIGR00181">
    <property type="entry name" value="pepF"/>
    <property type="match status" value="1"/>
</dbReference>
<dbReference type="InterPro" id="IPR004438">
    <property type="entry name" value="Peptidase_M3B"/>
</dbReference>
<sequence length="608" mass="71867">MKQYKKLRDVDKKYQFDLECLLNEQTIEDLFKEYENKMQYFIDAKQTKYNDIEAYLQYLNKSGQIGVLTNRISNYLSNNLNRELTNSRYAELNNQWNLLTQKINEQIGSESVRFYQNIDKIKAWINDPRLLTYKKNLTEAINDFQYKLDDNVEEYILKQANASPSFEDVFDLITDTELDYGYPLDSQGKKHKLSPALRIKLMKSNDSTLRKNTYINYHKASLKHKNSLANLLFQQFNTIATEAKTRGYKNSVHMLTFNDKIDDELLQSLFTKVSSLKTVIAKRNKYFKKFYEAKFKQKFRPKYDSMRDLVNVKSSYTIEQMKDIVFQALKPFGKEYIQTIQKAYDENWIDYMTIDNKISGAYSIGSTYGLEKKYILMNFDGDLSSVETLAHELGHSMHSYFSDKNNEIHNASYPIFLAEIASIFNELMLYDYLLRQSKNAKFKFKIIESMIDGFIGTVFRQTLWANYEYDLYKHIEEGKLGPSYDSIAKLYYENNLKYSVKKHKFNKNEQITAVTVPHFYYGFYVYKYAIGQLVANYFYKKYKTEGETFLSTYIEEFLSAGDRNYPLKTLANVGVNLKDDNFYQIGFSYFEELVDEYIKLGKKIFKVK</sequence>
<comment type="function">
    <text evidence="6">Has oligopeptidase activity and degrades a variety of small bioactive peptides.</text>
</comment>
<keyword evidence="2 6" id="KW-0479">Metal-binding</keyword>
<comment type="similarity">
    <text evidence="6">Belongs to the peptidase M3B family.</text>
</comment>
<dbReference type="KEGG" id="mphi:EG856_00635"/>
<gene>
    <name evidence="8" type="primary">pepF</name>
    <name evidence="8" type="ORF">EG856_00635</name>
</gene>
<dbReference type="Gene3D" id="1.10.287.830">
    <property type="entry name" value="putative peptidase helix hairpin domain like"/>
    <property type="match status" value="1"/>
</dbReference>
<dbReference type="GO" id="GO:0006518">
    <property type="term" value="P:peptide metabolic process"/>
    <property type="evidence" value="ECO:0007669"/>
    <property type="project" value="TreeGrafter"/>
</dbReference>
<evidence type="ECO:0000313" key="9">
    <source>
        <dbReference type="Proteomes" id="UP000289326"/>
    </source>
</evidence>
<dbReference type="OrthoDB" id="9766487at2"/>